<dbReference type="SUPFAM" id="SSF49785">
    <property type="entry name" value="Galactose-binding domain-like"/>
    <property type="match status" value="1"/>
</dbReference>
<accession>A0A238YTQ3</accession>
<evidence type="ECO:0008006" key="4">
    <source>
        <dbReference type="Google" id="ProtNLM"/>
    </source>
</evidence>
<feature type="signal peptide" evidence="1">
    <location>
        <begin position="1"/>
        <end position="22"/>
    </location>
</feature>
<name>A0A238YTQ3_9BACT</name>
<evidence type="ECO:0000313" key="3">
    <source>
        <dbReference type="Proteomes" id="UP000198310"/>
    </source>
</evidence>
<gene>
    <name evidence="2" type="ORF">SAMN06269173_10677</name>
</gene>
<proteinExistence type="predicted"/>
<dbReference type="InterPro" id="IPR008979">
    <property type="entry name" value="Galactose-bd-like_sf"/>
</dbReference>
<dbReference type="AlphaFoldDB" id="A0A238YTQ3"/>
<protein>
    <recommendedName>
        <fullName evidence="4">CBM-cenC domain-containing protein</fullName>
    </recommendedName>
</protein>
<sequence>MVKYASAALLCTLFLGSCSQQPSTPSAPGVLASSSFENLDGWLPDAPGLALLSRDQAHSGTYSTMVAPDHDFSLGYNNKLSRLAPDWPAKLTIGAWVFLPNEQAAAKLVTEVRSDKPNQPNLLWEGLDLLSTVKVYNKWQYVEQTVTMPAAAKANSRLLVYLWRADSKQPVYLDDVQISLASK</sequence>
<organism evidence="2 3">
    <name type="scientific">Hymenobacter mucosus</name>
    <dbReference type="NCBI Taxonomy" id="1411120"/>
    <lineage>
        <taxon>Bacteria</taxon>
        <taxon>Pseudomonadati</taxon>
        <taxon>Bacteroidota</taxon>
        <taxon>Cytophagia</taxon>
        <taxon>Cytophagales</taxon>
        <taxon>Hymenobacteraceae</taxon>
        <taxon>Hymenobacter</taxon>
    </lineage>
</organism>
<dbReference type="Proteomes" id="UP000198310">
    <property type="component" value="Unassembled WGS sequence"/>
</dbReference>
<dbReference type="PROSITE" id="PS51257">
    <property type="entry name" value="PROKAR_LIPOPROTEIN"/>
    <property type="match status" value="1"/>
</dbReference>
<feature type="chain" id="PRO_5011266476" description="CBM-cenC domain-containing protein" evidence="1">
    <location>
        <begin position="23"/>
        <end position="183"/>
    </location>
</feature>
<evidence type="ECO:0000313" key="2">
    <source>
        <dbReference type="EMBL" id="SNR74322.1"/>
    </source>
</evidence>
<dbReference type="Gene3D" id="2.60.120.260">
    <property type="entry name" value="Galactose-binding domain-like"/>
    <property type="match status" value="1"/>
</dbReference>
<keyword evidence="1" id="KW-0732">Signal</keyword>
<reference evidence="3" key="1">
    <citation type="submission" date="2017-06" db="EMBL/GenBank/DDBJ databases">
        <authorList>
            <person name="Varghese N."/>
            <person name="Submissions S."/>
        </authorList>
    </citation>
    <scope>NUCLEOTIDE SEQUENCE [LARGE SCALE GENOMIC DNA]</scope>
    <source>
        <strain evidence="3">DSM 28041</strain>
    </source>
</reference>
<evidence type="ECO:0000256" key="1">
    <source>
        <dbReference type="SAM" id="SignalP"/>
    </source>
</evidence>
<keyword evidence="3" id="KW-1185">Reference proteome</keyword>
<dbReference type="EMBL" id="FZNS01000006">
    <property type="protein sequence ID" value="SNR74322.1"/>
    <property type="molecule type" value="Genomic_DNA"/>
</dbReference>
<dbReference type="RefSeq" id="WP_055562370.1">
    <property type="nucleotide sequence ID" value="NZ_FZNS01000006.1"/>
</dbReference>